<evidence type="ECO:0000313" key="7">
    <source>
        <dbReference type="EMBL" id="CAH1432153.1"/>
    </source>
</evidence>
<comment type="caution">
    <text evidence="7">The sequence shown here is derived from an EMBL/GenBank/DDBJ whole genome shotgun (WGS) entry which is preliminary data.</text>
</comment>
<evidence type="ECO:0000256" key="2">
    <source>
        <dbReference type="ARBA" id="ARBA00022529"/>
    </source>
</evidence>
<dbReference type="GO" id="GO:0050832">
    <property type="term" value="P:defense response to fungus"/>
    <property type="evidence" value="ECO:0007669"/>
    <property type="project" value="UniProtKB-KW"/>
</dbReference>
<comment type="similarity">
    <text evidence="1">Belongs to the DEFL family.</text>
</comment>
<evidence type="ECO:0000256" key="5">
    <source>
        <dbReference type="ARBA" id="ARBA00023157"/>
    </source>
</evidence>
<keyword evidence="3" id="KW-0295">Fungicide</keyword>
<dbReference type="Proteomes" id="UP001157418">
    <property type="component" value="Unassembled WGS sequence"/>
</dbReference>
<evidence type="ECO:0000256" key="4">
    <source>
        <dbReference type="ARBA" id="ARBA00022821"/>
    </source>
</evidence>
<dbReference type="Pfam" id="PF07333">
    <property type="entry name" value="SLR1-BP"/>
    <property type="match status" value="1"/>
</dbReference>
<organism evidence="7 8">
    <name type="scientific">Lactuca virosa</name>
    <dbReference type="NCBI Taxonomy" id="75947"/>
    <lineage>
        <taxon>Eukaryota</taxon>
        <taxon>Viridiplantae</taxon>
        <taxon>Streptophyta</taxon>
        <taxon>Embryophyta</taxon>
        <taxon>Tracheophyta</taxon>
        <taxon>Spermatophyta</taxon>
        <taxon>Magnoliopsida</taxon>
        <taxon>eudicotyledons</taxon>
        <taxon>Gunneridae</taxon>
        <taxon>Pentapetalae</taxon>
        <taxon>asterids</taxon>
        <taxon>campanulids</taxon>
        <taxon>Asterales</taxon>
        <taxon>Asteraceae</taxon>
        <taxon>Cichorioideae</taxon>
        <taxon>Cichorieae</taxon>
        <taxon>Lactucinae</taxon>
        <taxon>Lactuca</taxon>
    </lineage>
</organism>
<dbReference type="GO" id="GO:0031640">
    <property type="term" value="P:killing of cells of another organism"/>
    <property type="evidence" value="ECO:0007669"/>
    <property type="project" value="UniProtKB-KW"/>
</dbReference>
<feature type="chain" id="PRO_5043415015" description="Defensin-like protein" evidence="6">
    <location>
        <begin position="26"/>
        <end position="88"/>
    </location>
</feature>
<dbReference type="InterPro" id="IPR010851">
    <property type="entry name" value="DEFL"/>
</dbReference>
<feature type="signal peptide" evidence="6">
    <location>
        <begin position="1"/>
        <end position="25"/>
    </location>
</feature>
<keyword evidence="4" id="KW-0611">Plant defense</keyword>
<keyword evidence="5" id="KW-1015">Disulfide bond</keyword>
<reference evidence="7 8" key="1">
    <citation type="submission" date="2022-01" db="EMBL/GenBank/DDBJ databases">
        <authorList>
            <person name="Xiong W."/>
            <person name="Schranz E."/>
        </authorList>
    </citation>
    <scope>NUCLEOTIDE SEQUENCE [LARGE SCALE GENOMIC DNA]</scope>
</reference>
<evidence type="ECO:0000313" key="8">
    <source>
        <dbReference type="Proteomes" id="UP001157418"/>
    </source>
</evidence>
<dbReference type="EMBL" id="CAKMRJ010003334">
    <property type="protein sequence ID" value="CAH1432153.1"/>
    <property type="molecule type" value="Genomic_DNA"/>
</dbReference>
<gene>
    <name evidence="7" type="ORF">LVIROSA_LOCUS18823</name>
</gene>
<evidence type="ECO:0000256" key="1">
    <source>
        <dbReference type="ARBA" id="ARBA00006722"/>
    </source>
</evidence>
<accession>A0AAU9N5C9</accession>
<protein>
    <recommendedName>
        <fullName evidence="9">Defensin-like protein</fullName>
    </recommendedName>
</protein>
<name>A0AAU9N5C9_9ASTR</name>
<dbReference type="AlphaFoldDB" id="A0AAU9N5C9"/>
<evidence type="ECO:0000256" key="6">
    <source>
        <dbReference type="SAM" id="SignalP"/>
    </source>
</evidence>
<keyword evidence="2" id="KW-0929">Antimicrobial</keyword>
<sequence>MANVLIKFNVIFVFLVTSGIMLVHGTEGSVTKAQVHPTGSCNMSLGPCSFECYAKCCAAKCQERASGVGICVSIGRGVSLCQCTYPCV</sequence>
<keyword evidence="8" id="KW-1185">Reference proteome</keyword>
<evidence type="ECO:0000256" key="3">
    <source>
        <dbReference type="ARBA" id="ARBA00022577"/>
    </source>
</evidence>
<keyword evidence="6" id="KW-0732">Signal</keyword>
<proteinExistence type="inferred from homology"/>
<evidence type="ECO:0008006" key="9">
    <source>
        <dbReference type="Google" id="ProtNLM"/>
    </source>
</evidence>